<dbReference type="Gene3D" id="3.40.630.30">
    <property type="match status" value="1"/>
</dbReference>
<name>A0A410MHV7_9BACI</name>
<feature type="domain" description="N-acetyltransferase" evidence="1">
    <location>
        <begin position="3"/>
        <end position="147"/>
    </location>
</feature>
<organism evidence="2 3">
    <name type="scientific">Halobacillus litoralis</name>
    <dbReference type="NCBI Taxonomy" id="45668"/>
    <lineage>
        <taxon>Bacteria</taxon>
        <taxon>Bacillati</taxon>
        <taxon>Bacillota</taxon>
        <taxon>Bacilli</taxon>
        <taxon>Bacillales</taxon>
        <taxon>Bacillaceae</taxon>
        <taxon>Halobacillus</taxon>
    </lineage>
</organism>
<dbReference type="InterPro" id="IPR016181">
    <property type="entry name" value="Acyl_CoA_acyltransferase"/>
</dbReference>
<dbReference type="RefSeq" id="WP_128526581.1">
    <property type="nucleotide sequence ID" value="NZ_CANLVY010000005.1"/>
</dbReference>
<dbReference type="AlphaFoldDB" id="A0A410MHV7"/>
<proteinExistence type="predicted"/>
<gene>
    <name evidence="2" type="ORF">HLI_19885</name>
</gene>
<dbReference type="Pfam" id="PF00583">
    <property type="entry name" value="Acetyltransf_1"/>
    <property type="match status" value="1"/>
</dbReference>
<protein>
    <submittedName>
        <fullName evidence="2">N-acetyltransferase</fullName>
    </submittedName>
</protein>
<evidence type="ECO:0000313" key="2">
    <source>
        <dbReference type="EMBL" id="QAS54314.1"/>
    </source>
</evidence>
<dbReference type="Proteomes" id="UP000287756">
    <property type="component" value="Chromosome"/>
</dbReference>
<evidence type="ECO:0000313" key="3">
    <source>
        <dbReference type="Proteomes" id="UP000287756"/>
    </source>
</evidence>
<reference evidence="2 3" key="1">
    <citation type="submission" date="2018-01" db="EMBL/GenBank/DDBJ databases">
        <title>The whole genome sequencing and assembly of Halobacillus litoralis ERB031 strain.</title>
        <authorList>
            <person name="Lee S.-J."/>
            <person name="Park M.-K."/>
            <person name="Kim J.-Y."/>
            <person name="Lee Y.-J."/>
            <person name="Yi H."/>
            <person name="Bahn Y.-S."/>
            <person name="Kim J.F."/>
            <person name="Lee D.-W."/>
        </authorList>
    </citation>
    <scope>NUCLEOTIDE SEQUENCE [LARGE SCALE GENOMIC DNA]</scope>
    <source>
        <strain evidence="2 3">ERB 031</strain>
    </source>
</reference>
<dbReference type="SUPFAM" id="SSF55729">
    <property type="entry name" value="Acyl-CoA N-acyltransferases (Nat)"/>
    <property type="match status" value="1"/>
</dbReference>
<accession>A0A410MHV7</accession>
<dbReference type="KEGG" id="hli:HLI_19885"/>
<dbReference type="InterPro" id="IPR000182">
    <property type="entry name" value="GNAT_dom"/>
</dbReference>
<keyword evidence="2" id="KW-0808">Transferase</keyword>
<sequence>MELKVQQIKPEQTYNLRHIILRPHQSFKACQYETDHDDNAFHIGAFHNDELVSVGSIYLESHPEFNKCKQYRLRAMATVEAFRNKGAGRAVVDFAEKIIKHHDGELLWCKGRTTVEEYYKKLGFKPFGEVFDYPPIGPHLIMYKKIQK</sequence>
<evidence type="ECO:0000259" key="1">
    <source>
        <dbReference type="PROSITE" id="PS51186"/>
    </source>
</evidence>
<dbReference type="GO" id="GO:0016747">
    <property type="term" value="F:acyltransferase activity, transferring groups other than amino-acyl groups"/>
    <property type="evidence" value="ECO:0007669"/>
    <property type="project" value="InterPro"/>
</dbReference>
<dbReference type="CDD" id="cd04301">
    <property type="entry name" value="NAT_SF"/>
    <property type="match status" value="1"/>
</dbReference>
<dbReference type="PROSITE" id="PS51186">
    <property type="entry name" value="GNAT"/>
    <property type="match status" value="1"/>
</dbReference>
<dbReference type="EMBL" id="CP026118">
    <property type="protein sequence ID" value="QAS54314.1"/>
    <property type="molecule type" value="Genomic_DNA"/>
</dbReference>
<dbReference type="OrthoDB" id="2352823at2"/>